<evidence type="ECO:0000313" key="3">
    <source>
        <dbReference type="EMBL" id="RVW77428.1"/>
    </source>
</evidence>
<feature type="signal peptide" evidence="2">
    <location>
        <begin position="1"/>
        <end position="21"/>
    </location>
</feature>
<dbReference type="Proteomes" id="UP000288805">
    <property type="component" value="Unassembled WGS sequence"/>
</dbReference>
<evidence type="ECO:0000256" key="2">
    <source>
        <dbReference type="SAM" id="SignalP"/>
    </source>
</evidence>
<dbReference type="EMBL" id="QGNW01000313">
    <property type="protein sequence ID" value="RVW77428.1"/>
    <property type="molecule type" value="Genomic_DNA"/>
</dbReference>
<feature type="region of interest" description="Disordered" evidence="1">
    <location>
        <begin position="166"/>
        <end position="211"/>
    </location>
</feature>
<comment type="caution">
    <text evidence="3">The sequence shown here is derived from an EMBL/GenBank/DDBJ whole genome shotgun (WGS) entry which is preliminary data.</text>
</comment>
<accession>A0A438GYZ8</accession>
<proteinExistence type="predicted"/>
<evidence type="ECO:0000256" key="1">
    <source>
        <dbReference type="SAM" id="MobiDB-lite"/>
    </source>
</evidence>
<organism evidence="3 4">
    <name type="scientific">Vitis vinifera</name>
    <name type="common">Grape</name>
    <dbReference type="NCBI Taxonomy" id="29760"/>
    <lineage>
        <taxon>Eukaryota</taxon>
        <taxon>Viridiplantae</taxon>
        <taxon>Streptophyta</taxon>
        <taxon>Embryophyta</taxon>
        <taxon>Tracheophyta</taxon>
        <taxon>Spermatophyta</taxon>
        <taxon>Magnoliopsida</taxon>
        <taxon>eudicotyledons</taxon>
        <taxon>Gunneridae</taxon>
        <taxon>Pentapetalae</taxon>
        <taxon>rosids</taxon>
        <taxon>Vitales</taxon>
        <taxon>Vitaceae</taxon>
        <taxon>Viteae</taxon>
        <taxon>Vitis</taxon>
    </lineage>
</organism>
<reference evidence="3 4" key="1">
    <citation type="journal article" date="2018" name="PLoS Genet.">
        <title>Population sequencing reveals clonal diversity and ancestral inbreeding in the grapevine cultivar Chardonnay.</title>
        <authorList>
            <person name="Roach M.J."/>
            <person name="Johnson D.L."/>
            <person name="Bohlmann J."/>
            <person name="van Vuuren H.J."/>
            <person name="Jones S.J."/>
            <person name="Pretorius I.S."/>
            <person name="Schmidt S.A."/>
            <person name="Borneman A.R."/>
        </authorList>
    </citation>
    <scope>NUCLEOTIDE SEQUENCE [LARGE SCALE GENOMIC DNA]</scope>
    <source>
        <strain evidence="4">cv. Chardonnay</strain>
        <tissue evidence="3">Leaf</tissue>
    </source>
</reference>
<feature type="chain" id="PRO_5019155735" evidence="2">
    <location>
        <begin position="22"/>
        <end position="211"/>
    </location>
</feature>
<feature type="region of interest" description="Disordered" evidence="1">
    <location>
        <begin position="113"/>
        <end position="132"/>
    </location>
</feature>
<protein>
    <submittedName>
        <fullName evidence="3">Uncharacterized protein</fullName>
    </submittedName>
</protein>
<evidence type="ECO:0000313" key="4">
    <source>
        <dbReference type="Proteomes" id="UP000288805"/>
    </source>
</evidence>
<name>A0A438GYZ8_VITVI</name>
<feature type="compositionally biased region" description="Low complexity" evidence="1">
    <location>
        <begin position="193"/>
        <end position="202"/>
    </location>
</feature>
<gene>
    <name evidence="3" type="ORF">CK203_048030</name>
</gene>
<dbReference type="AlphaFoldDB" id="A0A438GYZ8"/>
<feature type="compositionally biased region" description="Pro residues" evidence="1">
    <location>
        <begin position="116"/>
        <end position="125"/>
    </location>
</feature>
<sequence>MTTHRVRILLSSTSLLMNVMGDIHMLVSFEKELPPSIEGPQEEATESRCHSTAIPELLCQILEAFGYPSEPQLERRRISQEIFTLDKWTSMTAYLHSQEPQLDQRLMPEATSYAPPTTPETPPVVPATSVPHPSESSISISISEFRGLCHTLQTLTTTQSVLAQSISRRSSSRANCCPHEEMTTGDIETPILSTQTSTTKSSSPHDPPTTT</sequence>
<keyword evidence="2" id="KW-0732">Signal</keyword>